<dbReference type="Proteomes" id="UP000887579">
    <property type="component" value="Unplaced"/>
</dbReference>
<organism evidence="1 2">
    <name type="scientific">Panagrolaimus sp. ES5</name>
    <dbReference type="NCBI Taxonomy" id="591445"/>
    <lineage>
        <taxon>Eukaryota</taxon>
        <taxon>Metazoa</taxon>
        <taxon>Ecdysozoa</taxon>
        <taxon>Nematoda</taxon>
        <taxon>Chromadorea</taxon>
        <taxon>Rhabditida</taxon>
        <taxon>Tylenchina</taxon>
        <taxon>Panagrolaimomorpha</taxon>
        <taxon>Panagrolaimoidea</taxon>
        <taxon>Panagrolaimidae</taxon>
        <taxon>Panagrolaimus</taxon>
    </lineage>
</organism>
<protein>
    <submittedName>
        <fullName evidence="2">Uncharacterized protein</fullName>
    </submittedName>
</protein>
<evidence type="ECO:0000313" key="2">
    <source>
        <dbReference type="WBParaSite" id="ES5_v2.g25281.t1"/>
    </source>
</evidence>
<reference evidence="2" key="1">
    <citation type="submission" date="2022-11" db="UniProtKB">
        <authorList>
            <consortium name="WormBaseParasite"/>
        </authorList>
    </citation>
    <scope>IDENTIFICATION</scope>
</reference>
<evidence type="ECO:0000313" key="1">
    <source>
        <dbReference type="Proteomes" id="UP000887579"/>
    </source>
</evidence>
<accession>A0AC34G6N2</accession>
<dbReference type="WBParaSite" id="ES5_v2.g25281.t1">
    <property type="protein sequence ID" value="ES5_v2.g25281.t1"/>
    <property type="gene ID" value="ES5_v2.g25281"/>
</dbReference>
<sequence>DLLARRNVLINIPSSSRAAHPELDVIDTILRYRGVDSNGDSINAPRNDSDTFNDGESFQNGQPSAHIPPLRRSSRFHERGDQNLVNDFLGEATVAKIGAAQPRRQRGRPRSTASVRVSSRASKSILKRSSSGVEFSDEEDEESRPSEAASKKSKAKKSVTKPTAKKPTKAKIKSIGALFDNAENELFSDQERLYDSEHEDEDAEEPPLFFVARCTACVFAANERDVTDGKVAVNAAVVVPVYGVSRVIYNKIDDEDTAVEKAKEYAEGAGYKYGKSDGKFIVFLSKPAKPCEHDEQICALEEENVALRARVDKHEEEMSKMKLMFEQQQRRLDRIVNGQVNVHSLLRDDRRTAETDGTSALSANQNSASAETSQSLLTSRPSNSQASLATALKNISDVPTFQFVDEDTVDTLKKRFPDQKLFIRAIYKHMFTDYDTFNQQLPADKSAENAKICILMLNAVNDAKRKEILELIHAEWQHQRKLLRKKITELEATSVAMIDKPFALHQGTDSNFYPDEDVPFDRIRGERVSAWPILFKGGSMGDTMYAHRPEGSNRWSYFIITTQGIFIPCSK</sequence>
<proteinExistence type="predicted"/>
<name>A0AC34G6N2_9BILA</name>